<dbReference type="OrthoDB" id="2428527at2759"/>
<gene>
    <name evidence="9" type="ORF">FALBO_9686</name>
</gene>
<organism evidence="9 10">
    <name type="scientific">Fusarium albosuccineum</name>
    <dbReference type="NCBI Taxonomy" id="1237068"/>
    <lineage>
        <taxon>Eukaryota</taxon>
        <taxon>Fungi</taxon>
        <taxon>Dikarya</taxon>
        <taxon>Ascomycota</taxon>
        <taxon>Pezizomycotina</taxon>
        <taxon>Sordariomycetes</taxon>
        <taxon>Hypocreomycetidae</taxon>
        <taxon>Hypocreales</taxon>
        <taxon>Nectriaceae</taxon>
        <taxon>Fusarium</taxon>
        <taxon>Fusarium decemcellulare species complex</taxon>
    </lineage>
</organism>
<dbReference type="GO" id="GO:0016020">
    <property type="term" value="C:membrane"/>
    <property type="evidence" value="ECO:0007669"/>
    <property type="project" value="UniProtKB-SubCell"/>
</dbReference>
<evidence type="ECO:0000256" key="1">
    <source>
        <dbReference type="ARBA" id="ARBA00004141"/>
    </source>
</evidence>
<comment type="caution">
    <text evidence="9">The sequence shown here is derived from an EMBL/GenBank/DDBJ whole genome shotgun (WGS) entry which is preliminary data.</text>
</comment>
<feature type="transmembrane region" description="Helical" evidence="7">
    <location>
        <begin position="505"/>
        <end position="524"/>
    </location>
</feature>
<name>A0A8H4L959_9HYPO</name>
<feature type="region of interest" description="Disordered" evidence="6">
    <location>
        <begin position="46"/>
        <end position="76"/>
    </location>
</feature>
<evidence type="ECO:0000256" key="6">
    <source>
        <dbReference type="SAM" id="MobiDB-lite"/>
    </source>
</evidence>
<dbReference type="SUPFAM" id="SSF103473">
    <property type="entry name" value="MFS general substrate transporter"/>
    <property type="match status" value="1"/>
</dbReference>
<feature type="transmembrane region" description="Helical" evidence="7">
    <location>
        <begin position="545"/>
        <end position="564"/>
    </location>
</feature>
<keyword evidence="4 7" id="KW-0472">Membrane</keyword>
<dbReference type="InterPro" id="IPR036259">
    <property type="entry name" value="MFS_trans_sf"/>
</dbReference>
<evidence type="ECO:0000256" key="2">
    <source>
        <dbReference type="ARBA" id="ARBA00022692"/>
    </source>
</evidence>
<feature type="transmembrane region" description="Helical" evidence="7">
    <location>
        <begin position="633"/>
        <end position="659"/>
    </location>
</feature>
<feature type="region of interest" description="Disordered" evidence="6">
    <location>
        <begin position="1"/>
        <end position="21"/>
    </location>
</feature>
<dbReference type="PANTHER" id="PTHR42718:SF1">
    <property type="entry name" value="LOW AFFINITY AMMONIUM TRANSPORTER"/>
    <property type="match status" value="1"/>
</dbReference>
<evidence type="ECO:0000256" key="4">
    <source>
        <dbReference type="ARBA" id="ARBA00023136"/>
    </source>
</evidence>
<feature type="transmembrane region" description="Helical" evidence="7">
    <location>
        <begin position="270"/>
        <end position="290"/>
    </location>
</feature>
<evidence type="ECO:0000256" key="5">
    <source>
        <dbReference type="ARBA" id="ARBA00023180"/>
    </source>
</evidence>
<feature type="transmembrane region" description="Helical" evidence="7">
    <location>
        <begin position="339"/>
        <end position="361"/>
    </location>
</feature>
<evidence type="ECO:0000313" key="9">
    <source>
        <dbReference type="EMBL" id="KAF4463498.1"/>
    </source>
</evidence>
<feature type="domain" description="Major facilitator superfamily (MFS) profile" evidence="8">
    <location>
        <begin position="271"/>
        <end position="737"/>
    </location>
</feature>
<dbReference type="InterPro" id="IPR020846">
    <property type="entry name" value="MFS_dom"/>
</dbReference>
<dbReference type="Proteomes" id="UP000554235">
    <property type="component" value="Unassembled WGS sequence"/>
</dbReference>
<comment type="subcellular location">
    <subcellularLocation>
        <location evidence="1">Membrane</location>
        <topology evidence="1">Multi-pass membrane protein</topology>
    </subcellularLocation>
</comment>
<dbReference type="Gene3D" id="1.20.1250.20">
    <property type="entry name" value="MFS general substrate transporter like domains"/>
    <property type="match status" value="1"/>
</dbReference>
<dbReference type="PROSITE" id="PS50850">
    <property type="entry name" value="MFS"/>
    <property type="match status" value="1"/>
</dbReference>
<dbReference type="InterPro" id="IPR011701">
    <property type="entry name" value="MFS"/>
</dbReference>
<feature type="compositionally biased region" description="Basic and acidic residues" evidence="6">
    <location>
        <begin position="8"/>
        <end position="21"/>
    </location>
</feature>
<keyword evidence="5" id="KW-0325">Glycoprotein</keyword>
<accession>A0A8H4L959</accession>
<sequence>MEPLRGLSRQDSEKSEARREHLRVNAAIQNVTDTMIAVTESFRHHYHQQHGGYSPAAPAPTYMHSRSPSDLSESSERLLDQDPMRHISVSDMSSSISPYQSTSVPNVLVPGRSPNVESDSLLDPDLDSEMTEDTIHVPEDLIRLATPNLPPRLDTPHTPPPRFSIPINLTEPRPYVSRANPNPPSTDLNINHGGLVQAARRFEAFRSTTQHHQYMALRPDVGTEAQPLGTITRIRAGSDPEELMTKGVRRKPLTRGAKPIEFNHSTNETLFVFIICMAQVLAFAGLAQTLVPARRIGESFSESERSTGHLAWYSAAYALGFGATTLLGNRIGNVCGQRYTFIVGYLWFALWSLLAGLSVYVQRHGDAGTVYFCVCRGLQGIGPALIIPNGQNMLQRAYPPGPRKTLAMGLFDAGAPLGFVLGSVMTGLFAGFASWPWGFYCLSAVCLALGVAGVLVIPVKKVLVHDFEGNLWKRLDALGVLSGTAAMVLFCVGWDQAPIVSFRSAQPYVLIFAGVIIVALFIFFETQASHPLVPFKQTHAPAGAVLGFVAACWAAFGIWVWYLIQVIEVLRGWEPLHVGAGLVPVLVVGVVVGFACCPFVNHDLTAQLAMVIASIAMLISSILMATAPAQQAYWLNAFISTIFMGVGIVLIIPASVTVLTRSIPQGHPGLASSLSTTVAAFAFAVSLGMAGAIEMGQTGRENNPLEGYRDAQYFGLGLSGLSVILATGLLLATYLRR</sequence>
<evidence type="ECO:0000259" key="8">
    <source>
        <dbReference type="PROSITE" id="PS50850"/>
    </source>
</evidence>
<evidence type="ECO:0000256" key="3">
    <source>
        <dbReference type="ARBA" id="ARBA00022989"/>
    </source>
</evidence>
<feature type="transmembrane region" description="Helical" evidence="7">
    <location>
        <begin position="671"/>
        <end position="693"/>
    </location>
</feature>
<protein>
    <submittedName>
        <fullName evidence="9">Aminotriazole resistance</fullName>
    </submittedName>
</protein>
<evidence type="ECO:0000313" key="10">
    <source>
        <dbReference type="Proteomes" id="UP000554235"/>
    </source>
</evidence>
<dbReference type="PANTHER" id="PTHR42718">
    <property type="entry name" value="MAJOR FACILITATOR SUPERFAMILY MULTIDRUG TRANSPORTER MFSC"/>
    <property type="match status" value="1"/>
</dbReference>
<feature type="transmembrane region" description="Helical" evidence="7">
    <location>
        <begin position="576"/>
        <end position="596"/>
    </location>
</feature>
<feature type="transmembrane region" description="Helical" evidence="7">
    <location>
        <begin position="408"/>
        <end position="431"/>
    </location>
</feature>
<keyword evidence="2 7" id="KW-0812">Transmembrane</keyword>
<dbReference type="EMBL" id="JAADYS010001345">
    <property type="protein sequence ID" value="KAF4463498.1"/>
    <property type="molecule type" value="Genomic_DNA"/>
</dbReference>
<proteinExistence type="predicted"/>
<feature type="region of interest" description="Disordered" evidence="6">
    <location>
        <begin position="146"/>
        <end position="174"/>
    </location>
</feature>
<keyword evidence="3 7" id="KW-1133">Transmembrane helix</keyword>
<reference evidence="9 10" key="1">
    <citation type="submission" date="2020-01" db="EMBL/GenBank/DDBJ databases">
        <title>Identification and distribution of gene clusters putatively required for synthesis of sphingolipid metabolism inhibitors in phylogenetically diverse species of the filamentous fungus Fusarium.</title>
        <authorList>
            <person name="Kim H.-S."/>
            <person name="Busman M."/>
            <person name="Brown D.W."/>
            <person name="Divon H."/>
            <person name="Uhlig S."/>
            <person name="Proctor R.H."/>
        </authorList>
    </citation>
    <scope>NUCLEOTIDE SEQUENCE [LARGE SCALE GENOMIC DNA]</scope>
    <source>
        <strain evidence="9 10">NRRL 20459</strain>
    </source>
</reference>
<feature type="transmembrane region" description="Helical" evidence="7">
    <location>
        <begin position="478"/>
        <end position="499"/>
    </location>
</feature>
<feature type="transmembrane region" description="Helical" evidence="7">
    <location>
        <begin position="608"/>
        <end position="627"/>
    </location>
</feature>
<evidence type="ECO:0000256" key="7">
    <source>
        <dbReference type="SAM" id="Phobius"/>
    </source>
</evidence>
<dbReference type="GO" id="GO:0022857">
    <property type="term" value="F:transmembrane transporter activity"/>
    <property type="evidence" value="ECO:0007669"/>
    <property type="project" value="InterPro"/>
</dbReference>
<feature type="transmembrane region" description="Helical" evidence="7">
    <location>
        <begin position="310"/>
        <end position="327"/>
    </location>
</feature>
<feature type="transmembrane region" description="Helical" evidence="7">
    <location>
        <begin position="713"/>
        <end position="735"/>
    </location>
</feature>
<keyword evidence="10" id="KW-1185">Reference proteome</keyword>
<dbReference type="Pfam" id="PF07690">
    <property type="entry name" value="MFS_1"/>
    <property type="match status" value="1"/>
</dbReference>
<feature type="transmembrane region" description="Helical" evidence="7">
    <location>
        <begin position="437"/>
        <end position="457"/>
    </location>
</feature>
<dbReference type="AlphaFoldDB" id="A0A8H4L959"/>